<dbReference type="EMBL" id="CADEBC010000002">
    <property type="protein sequence ID" value="CAB3219695.1"/>
    <property type="molecule type" value="Genomic_DNA"/>
</dbReference>
<proteinExistence type="predicted"/>
<reference evidence="3 4" key="1">
    <citation type="submission" date="2020-04" db="EMBL/GenBank/DDBJ databases">
        <authorList>
            <person name="Wallbank WR R."/>
            <person name="Pardo Diaz C."/>
            <person name="Kozak K."/>
            <person name="Martin S."/>
            <person name="Jiggins C."/>
            <person name="Moest M."/>
            <person name="Warren A I."/>
            <person name="Byers J.R.P. K."/>
            <person name="Montejo-Kovacevich G."/>
            <person name="Yen C E."/>
        </authorList>
    </citation>
    <scope>NUCLEOTIDE SEQUENCE [LARGE SCALE GENOMIC DNA]</scope>
</reference>
<dbReference type="GO" id="GO:0008270">
    <property type="term" value="F:zinc ion binding"/>
    <property type="evidence" value="ECO:0007669"/>
    <property type="project" value="UniProtKB-KW"/>
</dbReference>
<sequence>MDSEKDVPLRKYGNIEYRCSPEASRITTNKVNPFDTVGNYHERRLKDKLQKKNNGQIINIYDHAVASPLNASVTSSNIKSAQEIRQELIEDVFTNHPYTGEPIAASYKRSDKSISQPAFNLPNKYSGNLPATVRNIPKSSSFRHVGYNNYDHNNKHESFTRNIINKHSVIDENTYPQNVTNISPPQNMYNEEYVIKTMQRHARLQKIVRKLVVERQKEKQRESWNNYINELKNKHMYYSNEPTRIAPQYVPNEDEFTDDFWNTRYGYQQNDQCQSILNSLYGGYRSDYRDKYGTTPRYDTVPSQRPTHYYESNPYCYPTASQGRLMMLNREKQRFNSMPRPLNKYKSVVVNRDLNRRWYDNNKMKYNRTFPNIQTDMKYLNTQGVLTEETNKEYNTRDAFRKLFKKQEFKMATLKEKILQTDNTMDKPLENIEQKLDILINSVNSVIVEIKEQKDLNKIKFPVTKSRSISCTLKKLSDLALNKTKSESYVFQNDNDILYTTVLQNNTRNVVLTEIGTSTPQFEQVNDNKIARIIEEEMEKSEKIRKDIEELLHTKCNRQCSVEVEFDVPTREVSTFAANSLPQAQYRVEPERKINFIRTQVQGNSKQMTIAVNTDPLGLCALMQVSAETIKQLLLYMLNMNYESYMPDGQQRRRPCRTSHFICNICGETFARASQLSDHVESHYLGRRRNCCVCRHVLNMRKDRIGLFSCKYCGQKFTRAYCCELHQQACAKLFGRKHDVQSNLMLLR</sequence>
<dbReference type="Proteomes" id="UP000494106">
    <property type="component" value="Unassembled WGS sequence"/>
</dbReference>
<dbReference type="InterPro" id="IPR013087">
    <property type="entry name" value="Znf_C2H2_type"/>
</dbReference>
<name>A0A8S0YLM0_ARCPL</name>
<dbReference type="PROSITE" id="PS50157">
    <property type="entry name" value="ZINC_FINGER_C2H2_2"/>
    <property type="match status" value="1"/>
</dbReference>
<dbReference type="OrthoDB" id="7470218at2759"/>
<dbReference type="SMART" id="SM00355">
    <property type="entry name" value="ZnF_C2H2"/>
    <property type="match status" value="2"/>
</dbReference>
<comment type="caution">
    <text evidence="3">The sequence shown here is derived from an EMBL/GenBank/DDBJ whole genome shotgun (WGS) entry which is preliminary data.</text>
</comment>
<evidence type="ECO:0000259" key="2">
    <source>
        <dbReference type="PROSITE" id="PS50157"/>
    </source>
</evidence>
<feature type="domain" description="C2H2-type" evidence="2">
    <location>
        <begin position="661"/>
        <end position="688"/>
    </location>
</feature>
<keyword evidence="1" id="KW-0863">Zinc-finger</keyword>
<keyword evidence="1" id="KW-0479">Metal-binding</keyword>
<evidence type="ECO:0000313" key="4">
    <source>
        <dbReference type="Proteomes" id="UP000494106"/>
    </source>
</evidence>
<dbReference type="PROSITE" id="PS00028">
    <property type="entry name" value="ZINC_FINGER_C2H2_1"/>
    <property type="match status" value="1"/>
</dbReference>
<dbReference type="AlphaFoldDB" id="A0A8S0YLM0"/>
<dbReference type="InterPro" id="IPR036236">
    <property type="entry name" value="Znf_C2H2_sf"/>
</dbReference>
<dbReference type="SUPFAM" id="SSF57667">
    <property type="entry name" value="beta-beta-alpha zinc fingers"/>
    <property type="match status" value="1"/>
</dbReference>
<gene>
    <name evidence="3" type="ORF">APLA_LOCUS11</name>
</gene>
<accession>A0A8S0YLM0</accession>
<organism evidence="3 4">
    <name type="scientific">Arctia plantaginis</name>
    <name type="common">Wood tiger moth</name>
    <name type="synonym">Phalaena plantaginis</name>
    <dbReference type="NCBI Taxonomy" id="874455"/>
    <lineage>
        <taxon>Eukaryota</taxon>
        <taxon>Metazoa</taxon>
        <taxon>Ecdysozoa</taxon>
        <taxon>Arthropoda</taxon>
        <taxon>Hexapoda</taxon>
        <taxon>Insecta</taxon>
        <taxon>Pterygota</taxon>
        <taxon>Neoptera</taxon>
        <taxon>Endopterygota</taxon>
        <taxon>Lepidoptera</taxon>
        <taxon>Glossata</taxon>
        <taxon>Ditrysia</taxon>
        <taxon>Noctuoidea</taxon>
        <taxon>Erebidae</taxon>
        <taxon>Arctiinae</taxon>
        <taxon>Arctia</taxon>
    </lineage>
</organism>
<evidence type="ECO:0000256" key="1">
    <source>
        <dbReference type="PROSITE-ProRule" id="PRU00042"/>
    </source>
</evidence>
<dbReference type="Pfam" id="PF00096">
    <property type="entry name" value="zf-C2H2"/>
    <property type="match status" value="1"/>
</dbReference>
<protein>
    <recommendedName>
        <fullName evidence="2">C2H2-type domain-containing protein</fullName>
    </recommendedName>
</protein>
<keyword evidence="4" id="KW-1185">Reference proteome</keyword>
<evidence type="ECO:0000313" key="3">
    <source>
        <dbReference type="EMBL" id="CAB3219695.1"/>
    </source>
</evidence>
<keyword evidence="1" id="KW-0862">Zinc</keyword>